<dbReference type="InterPro" id="IPR040400">
    <property type="entry name" value="BAG5/6/7/8"/>
</dbReference>
<feature type="domain" description="BAG" evidence="3">
    <location>
        <begin position="169"/>
        <end position="216"/>
    </location>
</feature>
<feature type="region of interest" description="Disordered" evidence="2">
    <location>
        <begin position="368"/>
        <end position="403"/>
    </location>
</feature>
<evidence type="ECO:0000256" key="2">
    <source>
        <dbReference type="SAM" id="MobiDB-lite"/>
    </source>
</evidence>
<dbReference type="PANTHER" id="PTHR33322">
    <property type="entry name" value="BAG DOMAIN CONTAINING PROTEIN, EXPRESSED"/>
    <property type="match status" value="1"/>
</dbReference>
<gene>
    <name evidence="4" type="ORF">FPE_LOCUS28116</name>
</gene>
<dbReference type="GO" id="GO:0009506">
    <property type="term" value="C:plasmodesma"/>
    <property type="evidence" value="ECO:0007669"/>
    <property type="project" value="TreeGrafter"/>
</dbReference>
<feature type="compositionally biased region" description="Basic and acidic residues" evidence="2">
    <location>
        <begin position="391"/>
        <end position="403"/>
    </location>
</feature>
<evidence type="ECO:0000259" key="3">
    <source>
        <dbReference type="Pfam" id="PF02179"/>
    </source>
</evidence>
<dbReference type="SUPFAM" id="SSF63491">
    <property type="entry name" value="BAG domain"/>
    <property type="match status" value="1"/>
</dbReference>
<dbReference type="GO" id="GO:0006457">
    <property type="term" value="P:protein folding"/>
    <property type="evidence" value="ECO:0007669"/>
    <property type="project" value="TreeGrafter"/>
</dbReference>
<keyword evidence="1" id="KW-0143">Chaperone</keyword>
<dbReference type="Pfam" id="PF02179">
    <property type="entry name" value="BAG"/>
    <property type="match status" value="1"/>
</dbReference>
<proteinExistence type="predicted"/>
<sequence length="438" mass="48987">MASRHHLCNPTTAAATTCSCHCFHTTYSTCHYDSLPLPPPPAMEVHLHATPSHIHHTPTHIDPPYTTPPHLPNPPQHYPVCYFQEPRQTQRDPTVSVSSLLSRIAALESALRRRSPSSSQSLREAAASIIQSHFRVFLARRSRTLRQLKDLASVKSTLSILKSSVSENTHYDCEALSQKTMALLLKLDSIKGGDPMIRDGKKSLSRELFNFLEFIEGLKRRKLSNSLVKNVRNGENNVKSRVSQGKRILGNVNVDELKVLVERINKLSQYDEEGVKLIENSGVSDISMIRDQGVFQNRNVGLMKRGDGVQSKGRKSVTFAENGNVYRVYRSTGKPCSNGDCDVSINGDDSIDDERELLDNLCREVEEIGVSSKEAEDDEEEKDLLENGSGGEKELRNYPESESKHVEMGGFVFSAPLPVKMETRGDFLENRKTVKFAK</sequence>
<accession>A0AAD2EAE8</accession>
<dbReference type="AlphaFoldDB" id="A0AAD2EAE8"/>
<protein>
    <recommendedName>
        <fullName evidence="3">BAG domain-containing protein</fullName>
    </recommendedName>
</protein>
<dbReference type="PROSITE" id="PS50096">
    <property type="entry name" value="IQ"/>
    <property type="match status" value="1"/>
</dbReference>
<dbReference type="PROSITE" id="PS51257">
    <property type="entry name" value="PROKAR_LIPOPROTEIN"/>
    <property type="match status" value="1"/>
</dbReference>
<dbReference type="EMBL" id="OU503052">
    <property type="protein sequence ID" value="CAI9780686.1"/>
    <property type="molecule type" value="Genomic_DNA"/>
</dbReference>
<dbReference type="Proteomes" id="UP000834106">
    <property type="component" value="Chromosome 17"/>
</dbReference>
<name>A0AAD2EAE8_9LAMI</name>
<evidence type="ECO:0000313" key="5">
    <source>
        <dbReference type="Proteomes" id="UP000834106"/>
    </source>
</evidence>
<evidence type="ECO:0000313" key="4">
    <source>
        <dbReference type="EMBL" id="CAI9780686.1"/>
    </source>
</evidence>
<keyword evidence="5" id="KW-1185">Reference proteome</keyword>
<evidence type="ECO:0000256" key="1">
    <source>
        <dbReference type="ARBA" id="ARBA00023186"/>
    </source>
</evidence>
<reference evidence="4" key="1">
    <citation type="submission" date="2023-05" db="EMBL/GenBank/DDBJ databases">
        <authorList>
            <person name="Huff M."/>
        </authorList>
    </citation>
    <scope>NUCLEOTIDE SEQUENCE</scope>
</reference>
<organism evidence="4 5">
    <name type="scientific">Fraxinus pennsylvanica</name>
    <dbReference type="NCBI Taxonomy" id="56036"/>
    <lineage>
        <taxon>Eukaryota</taxon>
        <taxon>Viridiplantae</taxon>
        <taxon>Streptophyta</taxon>
        <taxon>Embryophyta</taxon>
        <taxon>Tracheophyta</taxon>
        <taxon>Spermatophyta</taxon>
        <taxon>Magnoliopsida</taxon>
        <taxon>eudicotyledons</taxon>
        <taxon>Gunneridae</taxon>
        <taxon>Pentapetalae</taxon>
        <taxon>asterids</taxon>
        <taxon>lamiids</taxon>
        <taxon>Lamiales</taxon>
        <taxon>Oleaceae</taxon>
        <taxon>Oleeae</taxon>
        <taxon>Fraxinus</taxon>
    </lineage>
</organism>
<dbReference type="PANTHER" id="PTHR33322:SF18">
    <property type="entry name" value="BAG FAMILY MOLECULAR CHAPERONE REGULATOR 8, CHLOROPLASTIC"/>
    <property type="match status" value="1"/>
</dbReference>
<dbReference type="InterPro" id="IPR003103">
    <property type="entry name" value="BAG_domain"/>
</dbReference>
<dbReference type="GO" id="GO:0051087">
    <property type="term" value="F:protein-folding chaperone binding"/>
    <property type="evidence" value="ECO:0007669"/>
    <property type="project" value="InterPro"/>
</dbReference>